<evidence type="ECO:0000313" key="3">
    <source>
        <dbReference type="Proteomes" id="UP001198565"/>
    </source>
</evidence>
<reference evidence="2 3" key="1">
    <citation type="submission" date="2021-08" db="EMBL/GenBank/DDBJ databases">
        <title>Streptomyces sp. PTM05 isolated from lichen.</title>
        <authorList>
            <person name="Somphong A."/>
            <person name="Phongsopitanun W."/>
            <person name="Tanasupawat S."/>
        </authorList>
    </citation>
    <scope>NUCLEOTIDE SEQUENCE [LARGE SCALE GENOMIC DNA]</scope>
    <source>
        <strain evidence="2 3">Ptm05</strain>
    </source>
</reference>
<evidence type="ECO:0000259" key="1">
    <source>
        <dbReference type="Pfam" id="PF01740"/>
    </source>
</evidence>
<gene>
    <name evidence="2" type="ORF">K7472_29530</name>
</gene>
<dbReference type="EMBL" id="JAINVZ010000032">
    <property type="protein sequence ID" value="MBY8888956.1"/>
    <property type="molecule type" value="Genomic_DNA"/>
</dbReference>
<dbReference type="Proteomes" id="UP001198565">
    <property type="component" value="Unassembled WGS sequence"/>
</dbReference>
<dbReference type="Gene3D" id="3.30.750.24">
    <property type="entry name" value="STAS domain"/>
    <property type="match status" value="1"/>
</dbReference>
<dbReference type="InterPro" id="IPR002645">
    <property type="entry name" value="STAS_dom"/>
</dbReference>
<sequence>MNISTIIPNGAAAICPHGDLDHEALPAPRAASNDLPSTVRSVTWVMDQVTFMDTAALHLLHEQQTSARRRARALFIRGVRRPQHHRLLALAASLCPAMNFQTLNI</sequence>
<proteinExistence type="predicted"/>
<evidence type="ECO:0000313" key="2">
    <source>
        <dbReference type="EMBL" id="MBY8888956.1"/>
    </source>
</evidence>
<name>A0ABS7R0G8_9ACTN</name>
<accession>A0ABS7R0G8</accession>
<dbReference type="InterPro" id="IPR036513">
    <property type="entry name" value="STAS_dom_sf"/>
</dbReference>
<comment type="caution">
    <text evidence="2">The sequence shown here is derived from an EMBL/GenBank/DDBJ whole genome shotgun (WGS) entry which is preliminary data.</text>
</comment>
<feature type="domain" description="STAS" evidence="1">
    <location>
        <begin position="21"/>
        <end position="86"/>
    </location>
</feature>
<protein>
    <submittedName>
        <fullName evidence="2">STAS domain-containing protein</fullName>
    </submittedName>
</protein>
<keyword evidence="3" id="KW-1185">Reference proteome</keyword>
<dbReference type="Pfam" id="PF01740">
    <property type="entry name" value="STAS"/>
    <property type="match status" value="1"/>
</dbReference>
<dbReference type="RefSeq" id="WP_222981820.1">
    <property type="nucleotide sequence ID" value="NZ_JAINVZ010000032.1"/>
</dbReference>
<organism evidence="2 3">
    <name type="scientific">Streptantibioticus parmotrematis</name>
    <dbReference type="NCBI Taxonomy" id="2873249"/>
    <lineage>
        <taxon>Bacteria</taxon>
        <taxon>Bacillati</taxon>
        <taxon>Actinomycetota</taxon>
        <taxon>Actinomycetes</taxon>
        <taxon>Kitasatosporales</taxon>
        <taxon>Streptomycetaceae</taxon>
        <taxon>Streptantibioticus</taxon>
    </lineage>
</organism>
<dbReference type="SUPFAM" id="SSF52091">
    <property type="entry name" value="SpoIIaa-like"/>
    <property type="match status" value="1"/>
</dbReference>